<evidence type="ECO:0008006" key="4">
    <source>
        <dbReference type="Google" id="ProtNLM"/>
    </source>
</evidence>
<dbReference type="OrthoDB" id="3199068at2759"/>
<sequence length="256" mass="29212">MTTGVDVHGKAPDTTTAVQKPVTSNQAVPHNKKILTKDKTYWIEEEFFVFQVENTMFRVPSYPFAKSRTFLAMRGFPNMLFDENIIGWGGYTLENVTVKEFRTLLDVLEIYPKPPNKNLISGLSKDELISVLKLSTMWHFTEHRKAAIAQLSRILPSVSKIELGIKYRIAAFWNFGIEYLITRLEQITDDEAVLMGPLIAVALFRLRETWKLSKKAERTDATLRALIAAEVSFSNELIAIEEDERRFDECSTEAAS</sequence>
<dbReference type="AlphaFoldDB" id="A0A9P5YLU6"/>
<gene>
    <name evidence="2" type="ORF">BDN70DRAFT_938774</name>
</gene>
<evidence type="ECO:0000256" key="1">
    <source>
        <dbReference type="SAM" id="MobiDB-lite"/>
    </source>
</evidence>
<comment type="caution">
    <text evidence="2">The sequence shown here is derived from an EMBL/GenBank/DDBJ whole genome shotgun (WGS) entry which is preliminary data.</text>
</comment>
<dbReference type="EMBL" id="MU155641">
    <property type="protein sequence ID" value="KAF9471679.1"/>
    <property type="molecule type" value="Genomic_DNA"/>
</dbReference>
<accession>A0A9P5YLU6</accession>
<evidence type="ECO:0000313" key="3">
    <source>
        <dbReference type="Proteomes" id="UP000807469"/>
    </source>
</evidence>
<reference evidence="2" key="1">
    <citation type="submission" date="2020-11" db="EMBL/GenBank/DDBJ databases">
        <authorList>
            <consortium name="DOE Joint Genome Institute"/>
            <person name="Ahrendt S."/>
            <person name="Riley R."/>
            <person name="Andreopoulos W."/>
            <person name="Labutti K."/>
            <person name="Pangilinan J."/>
            <person name="Ruiz-Duenas F.J."/>
            <person name="Barrasa J.M."/>
            <person name="Sanchez-Garcia M."/>
            <person name="Camarero S."/>
            <person name="Miyauchi S."/>
            <person name="Serrano A."/>
            <person name="Linde D."/>
            <person name="Babiker R."/>
            <person name="Drula E."/>
            <person name="Ayuso-Fernandez I."/>
            <person name="Pacheco R."/>
            <person name="Padilla G."/>
            <person name="Ferreira P."/>
            <person name="Barriuso J."/>
            <person name="Kellner H."/>
            <person name="Castanera R."/>
            <person name="Alfaro M."/>
            <person name="Ramirez L."/>
            <person name="Pisabarro A.G."/>
            <person name="Kuo A."/>
            <person name="Tritt A."/>
            <person name="Lipzen A."/>
            <person name="He G."/>
            <person name="Yan M."/>
            <person name="Ng V."/>
            <person name="Cullen D."/>
            <person name="Martin F."/>
            <person name="Rosso M.-N."/>
            <person name="Henrissat B."/>
            <person name="Hibbett D."/>
            <person name="Martinez A.T."/>
            <person name="Grigoriev I.V."/>
        </authorList>
    </citation>
    <scope>NUCLEOTIDE SEQUENCE</scope>
    <source>
        <strain evidence="2">CIRM-BRFM 674</strain>
    </source>
</reference>
<proteinExistence type="predicted"/>
<protein>
    <recommendedName>
        <fullName evidence="4">BTB domain-containing protein</fullName>
    </recommendedName>
</protein>
<feature type="region of interest" description="Disordered" evidence="1">
    <location>
        <begin position="1"/>
        <end position="23"/>
    </location>
</feature>
<keyword evidence="3" id="KW-1185">Reference proteome</keyword>
<dbReference type="Proteomes" id="UP000807469">
    <property type="component" value="Unassembled WGS sequence"/>
</dbReference>
<name>A0A9P5YLU6_9AGAR</name>
<organism evidence="2 3">
    <name type="scientific">Pholiota conissans</name>
    <dbReference type="NCBI Taxonomy" id="109636"/>
    <lineage>
        <taxon>Eukaryota</taxon>
        <taxon>Fungi</taxon>
        <taxon>Dikarya</taxon>
        <taxon>Basidiomycota</taxon>
        <taxon>Agaricomycotina</taxon>
        <taxon>Agaricomycetes</taxon>
        <taxon>Agaricomycetidae</taxon>
        <taxon>Agaricales</taxon>
        <taxon>Agaricineae</taxon>
        <taxon>Strophariaceae</taxon>
        <taxon>Pholiota</taxon>
    </lineage>
</organism>
<feature type="compositionally biased region" description="Polar residues" evidence="1">
    <location>
        <begin position="13"/>
        <end position="23"/>
    </location>
</feature>
<evidence type="ECO:0000313" key="2">
    <source>
        <dbReference type="EMBL" id="KAF9471679.1"/>
    </source>
</evidence>